<dbReference type="Proteomes" id="UP000176450">
    <property type="component" value="Unassembled WGS sequence"/>
</dbReference>
<dbReference type="EMBL" id="MFJX01000012">
    <property type="protein sequence ID" value="OGG31368.1"/>
    <property type="molecule type" value="Genomic_DNA"/>
</dbReference>
<reference evidence="1 2" key="1">
    <citation type="journal article" date="2016" name="Nat. Commun.">
        <title>Thousands of microbial genomes shed light on interconnected biogeochemical processes in an aquifer system.</title>
        <authorList>
            <person name="Anantharaman K."/>
            <person name="Brown C.T."/>
            <person name="Hug L.A."/>
            <person name="Sharon I."/>
            <person name="Castelle C.J."/>
            <person name="Probst A.J."/>
            <person name="Thomas B.C."/>
            <person name="Singh A."/>
            <person name="Wilkins M.J."/>
            <person name="Karaoz U."/>
            <person name="Brodie E.L."/>
            <person name="Williams K.H."/>
            <person name="Hubbard S.S."/>
            <person name="Banfield J.F."/>
        </authorList>
    </citation>
    <scope>NUCLEOTIDE SEQUENCE [LARGE SCALE GENOMIC DNA]</scope>
</reference>
<accession>A0A1F6B374</accession>
<dbReference type="AlphaFoldDB" id="A0A1F6B374"/>
<protein>
    <submittedName>
        <fullName evidence="1">Uncharacterized protein</fullName>
    </submittedName>
</protein>
<name>A0A1F6B374_9BACT</name>
<evidence type="ECO:0000313" key="2">
    <source>
        <dbReference type="Proteomes" id="UP000176450"/>
    </source>
</evidence>
<sequence length="155" mass="16729">MKNKMGILIGVLVLLLVGTGFIVYKVLVPSRAQEAVKEEDIIESLPSADASITVEVSKSTMKDNTVVMIVNGLGGKVVSVAYELTYDSEGLIKGVNSGSKPIETGGKDSLEREIYLGTCSRNVCKPDAGIKKISVVMEFTDKDGKKSQFTKDYDF</sequence>
<evidence type="ECO:0000313" key="1">
    <source>
        <dbReference type="EMBL" id="OGG31368.1"/>
    </source>
</evidence>
<proteinExistence type="predicted"/>
<organism evidence="1 2">
    <name type="scientific">Candidatus Gottesmanbacteria bacterium RIFCSPLOWO2_01_FULL_46_9</name>
    <dbReference type="NCBI Taxonomy" id="1798394"/>
    <lineage>
        <taxon>Bacteria</taxon>
        <taxon>Candidatus Gottesmaniibacteriota</taxon>
    </lineage>
</organism>
<gene>
    <name evidence="1" type="ORF">A3A63_03280</name>
</gene>
<comment type="caution">
    <text evidence="1">The sequence shown here is derived from an EMBL/GenBank/DDBJ whole genome shotgun (WGS) entry which is preliminary data.</text>
</comment>